<organism evidence="1 2">
    <name type="scientific">Priestia megaterium (strain ATCC 14581 / DSM 32 / CCUG 1817 / JCM 2506 / NBRC 15308 / NCIMB 9376 / NCTC 10342 / NRRL B-14308 / VKM B-512 / Ford 19)</name>
    <name type="common">Bacillus megaterium</name>
    <dbReference type="NCBI Taxonomy" id="1348623"/>
    <lineage>
        <taxon>Bacteria</taxon>
        <taxon>Bacillati</taxon>
        <taxon>Bacillota</taxon>
        <taxon>Bacilli</taxon>
        <taxon>Bacillales</taxon>
        <taxon>Bacillaceae</taxon>
        <taxon>Priestia</taxon>
    </lineage>
</organism>
<dbReference type="EMBL" id="CP009920">
    <property type="protein sequence ID" value="AJI25279.1"/>
    <property type="molecule type" value="Genomic_DNA"/>
</dbReference>
<evidence type="ECO:0000313" key="1">
    <source>
        <dbReference type="EMBL" id="AJI25279.1"/>
    </source>
</evidence>
<dbReference type="KEGG" id="bmeg:BG04_4568"/>
<dbReference type="RefSeq" id="WP_051975607.1">
    <property type="nucleotide sequence ID" value="NZ_BCVB01000004.1"/>
</dbReference>
<evidence type="ECO:0000313" key="2">
    <source>
        <dbReference type="Proteomes" id="UP000031829"/>
    </source>
</evidence>
<proteinExistence type="predicted"/>
<gene>
    <name evidence="1" type="ORF">BG04_4568</name>
</gene>
<sequence length="898" mass="97469">MAPLATGTISLVDMNDAIVSGTAPENPTVGTLWLDTSVTPNMMKKWGGSSWVDIGELDPNYSDTIENINKSIDDITSDNVIDYTERKILKDRITEIIGYVIADNATTLPAASTLDSSGKGEFYTVRKQALNAGISTADATYIEVATQYTNLKTYLEGLTPVDVWDLSTANKAKTIAVTKSTFRDRFLQYENAVNALVVATAAKQKDNSDAADKKGQDALDDLGLYGEKWTDAANKVGLWKYKGDETKFNGAVVATGTVFAQSLLLADWTNLVENPDFENDTIGEFPNGYYPSYEANRSKMRVEDISGFQNGNGSNKALAIDALSSSNNSIYVNNLIPVNPGEEMFIQAEGRYLNTAGSGDGRVGFLCYDAKRQSLNIWNTPLRWNESTKRTAFVKKSGSFVVPEGTAYLQFYMSFSSNGETTNKFYVDNLIWRRKAGGDLIVDGGIEGRHVKAKSVSFDSLQGGIAQFGGSSNGNGRIEVYNENDELIASLDAAQGGFSDLYVGNFDSPTVVEYGADDINLFVSDRLLEYSGAIEPNDDNEGTGWTKPLATVTEAIRRIPKYYDGKATINVAYNSLMYENFEISGFLGSGSINLSLGSAKFYGNPVIKNNLLNIFSTGGTINGKKLDYAVVSLLRNSYVRLEKMKVYGNGSSMNFDTSAGFTEMDQCETYGADLGISSRYGGRVFLTNCKGSATTYGLHCYGGDIFGQGTAPSGGNNNKGEVAGGQVRGAFTYGTTTGGTMDAQPTTVTINASSGDSWRDNFGGQWYGQNEVVQGKWGSYGIYRGLWFFSLPSLSGKTITQIRMFVHRKKAGGNAAPVTTYFKPHTYTSKPSGAPSYQSPQTTASFKPNEGKWITIPSSFYAGFVSGSYKGIGIYINSTNQNYYAKFDATAKLEITYK</sequence>
<name>A0A0B6AZB8_PRIM2</name>
<dbReference type="HOGENOM" id="CLU_322309_0_0_9"/>
<accession>A0A0B6AZB8</accession>
<reference evidence="1 2" key="1">
    <citation type="journal article" date="2015" name="Genome Announc.">
        <title>Complete genome sequences for 35 biothreat assay-relevant bacillus species.</title>
        <authorList>
            <person name="Johnson S.L."/>
            <person name="Daligault H.E."/>
            <person name="Davenport K.W."/>
            <person name="Jaissle J."/>
            <person name="Frey K.G."/>
            <person name="Ladner J.T."/>
            <person name="Broomall S.M."/>
            <person name="Bishop-Lilly K.A."/>
            <person name="Bruce D.C."/>
            <person name="Gibbons H.S."/>
            <person name="Coyne S.R."/>
            <person name="Lo C.C."/>
            <person name="Meincke L."/>
            <person name="Munk A.C."/>
            <person name="Koroleva G.I."/>
            <person name="Rosenzweig C.N."/>
            <person name="Palacios G.F."/>
            <person name="Redden C.L."/>
            <person name="Minogue T.D."/>
            <person name="Chain P.S."/>
        </authorList>
    </citation>
    <scope>NUCLEOTIDE SEQUENCE [LARGE SCALE GENOMIC DNA]</scope>
    <source>
        <strain evidence="2">ATCC 14581 / DSM 32 / JCM 2506 / NBRC 15308 / NCIMB 9376 / NCTC 10342 / NRRL B-14308 / VKM B-512</strain>
    </source>
</reference>
<dbReference type="Proteomes" id="UP000031829">
    <property type="component" value="Chromosome"/>
</dbReference>
<dbReference type="GeneID" id="93642565"/>
<protein>
    <submittedName>
        <fullName evidence="1">Carbohydrate-binding CenC domain protein</fullName>
    </submittedName>
</protein>
<dbReference type="AlphaFoldDB" id="A0A0B6AZB8"/>